<sequence length="611" mass="65401">MKVTNFTKKTGVLLMSSIALAGVVAPTANILNPNPVHAEETEKTEYIVTVFCTEEQVIDGVTYDAVILSEGMKMPDSGSLTINAREIEGYELISEPSQTVSLLDFPEGEYTTGVFFKYRKLEEPAPQPQPNEKPDQAQRAIIYSYIDAQHGVRIGDLHVVMLNPGESYTVSATEIPGYKFDGRIWNMKDYDQQQVSSMTISYDDITKSPYGEQAEYAEKEAWVYLYYLPDGTPQPEPNPNPSPNPEPQPQPEPAPKEEDIAALEARKAEIRAIIENYRALVAQVKALNPADYTPESWNKVYMEENPFIYSNAKSVARAYEDDLSSTTVDPNSLNRYTTLEDLENLERNYRWGYSYVERGIPVLQQAIAGLVRVGETPNPNPQPEPQPSPNPDGNGDNNGSNPGDKPGGNGDSQNPDGKNPDGQKPDDNSQNPDGKKPDDGNSNQKPGDPDNGKKPDGENPGDGKKSDGDSNGKKPDENNNGKDQTPPNNGGSNSGGDQTPPNKGKGSGSNSNSSSSNAQTPPKTNGGANASGNAQSGANAQNGNTASSSNGSVKATPHQSAGTGKTEAKSAANTAGGDRLPNTSSTGSFLSALGGILAGASLLSFRRKKEN</sequence>
<organism evidence="8 9">
    <name type="scientific">Streptococcus merionis</name>
    <dbReference type="NCBI Taxonomy" id="400065"/>
    <lineage>
        <taxon>Bacteria</taxon>
        <taxon>Bacillati</taxon>
        <taxon>Bacillota</taxon>
        <taxon>Bacilli</taxon>
        <taxon>Lactobacillales</taxon>
        <taxon>Streptococcaceae</taxon>
        <taxon>Streptococcus</taxon>
    </lineage>
</organism>
<evidence type="ECO:0000256" key="1">
    <source>
        <dbReference type="ARBA" id="ARBA00022512"/>
    </source>
</evidence>
<dbReference type="NCBIfam" id="TIGR01167">
    <property type="entry name" value="LPXTG_anchor"/>
    <property type="match status" value="1"/>
</dbReference>
<accession>A0A239SLT2</accession>
<feature type="domain" description="Gram-positive cocci surface proteins LPxTG" evidence="7">
    <location>
        <begin position="580"/>
        <end position="611"/>
    </location>
</feature>
<dbReference type="PROSITE" id="PS50847">
    <property type="entry name" value="GRAM_POS_ANCHORING"/>
    <property type="match status" value="1"/>
</dbReference>
<keyword evidence="9" id="KW-1185">Reference proteome</keyword>
<dbReference type="Proteomes" id="UP000215185">
    <property type="component" value="Chromosome 1"/>
</dbReference>
<proteinExistence type="predicted"/>
<evidence type="ECO:0000256" key="5">
    <source>
        <dbReference type="SAM" id="MobiDB-lite"/>
    </source>
</evidence>
<feature type="region of interest" description="Disordered" evidence="5">
    <location>
        <begin position="230"/>
        <end position="257"/>
    </location>
</feature>
<feature type="region of interest" description="Disordered" evidence="5">
    <location>
        <begin position="373"/>
        <end position="590"/>
    </location>
</feature>
<dbReference type="STRING" id="1123308.GCA_000380085_00479"/>
<feature type="compositionally biased region" description="Low complexity" evidence="5">
    <location>
        <begin position="524"/>
        <end position="552"/>
    </location>
</feature>
<feature type="chain" id="PRO_5038917040" description="Gram-positive cocci surface proteins LPxTG domain-containing protein" evidence="6">
    <location>
        <begin position="22"/>
        <end position="611"/>
    </location>
</feature>
<keyword evidence="2" id="KW-0964">Secreted</keyword>
<feature type="compositionally biased region" description="Pro residues" evidence="5">
    <location>
        <begin position="232"/>
        <end position="253"/>
    </location>
</feature>
<dbReference type="KEGG" id="smen:SAMEA4412692_0149"/>
<keyword evidence="3 6" id="KW-0732">Signal</keyword>
<evidence type="ECO:0000313" key="8">
    <source>
        <dbReference type="EMBL" id="SNU86239.1"/>
    </source>
</evidence>
<feature type="compositionally biased region" description="Basic and acidic residues" evidence="5">
    <location>
        <begin position="447"/>
        <end position="480"/>
    </location>
</feature>
<dbReference type="RefSeq" id="WP_018373043.1">
    <property type="nucleotide sequence ID" value="NZ_LT906439.1"/>
</dbReference>
<feature type="compositionally biased region" description="Low complexity" evidence="5">
    <location>
        <begin position="391"/>
        <end position="404"/>
    </location>
</feature>
<reference evidence="8 9" key="1">
    <citation type="submission" date="2017-06" db="EMBL/GenBank/DDBJ databases">
        <authorList>
            <consortium name="Pathogen Informatics"/>
        </authorList>
    </citation>
    <scope>NUCLEOTIDE SEQUENCE [LARGE SCALE GENOMIC DNA]</scope>
    <source>
        <strain evidence="8 9">NCTC13788</strain>
    </source>
</reference>
<protein>
    <recommendedName>
        <fullName evidence="7">Gram-positive cocci surface proteins LPxTG domain-containing protein</fullName>
    </recommendedName>
</protein>
<feature type="compositionally biased region" description="Low complexity" evidence="5">
    <location>
        <begin position="502"/>
        <end position="517"/>
    </location>
</feature>
<keyword evidence="4" id="KW-0572">Peptidoglycan-anchor</keyword>
<evidence type="ECO:0000256" key="4">
    <source>
        <dbReference type="ARBA" id="ARBA00023088"/>
    </source>
</evidence>
<gene>
    <name evidence="8" type="ORF">SAMEA4412692_00149</name>
</gene>
<evidence type="ECO:0000256" key="2">
    <source>
        <dbReference type="ARBA" id="ARBA00022525"/>
    </source>
</evidence>
<dbReference type="InterPro" id="IPR019931">
    <property type="entry name" value="LPXTG_anchor"/>
</dbReference>
<feature type="compositionally biased region" description="Pro residues" evidence="5">
    <location>
        <begin position="378"/>
        <end position="390"/>
    </location>
</feature>
<dbReference type="Pfam" id="PF00746">
    <property type="entry name" value="Gram_pos_anchor"/>
    <property type="match status" value="1"/>
</dbReference>
<name>A0A239SLT2_9STRE</name>
<feature type="signal peptide" evidence="6">
    <location>
        <begin position="1"/>
        <end position="21"/>
    </location>
</feature>
<keyword evidence="1" id="KW-0134">Cell wall</keyword>
<dbReference type="AlphaFoldDB" id="A0A239SLT2"/>
<feature type="compositionally biased region" description="Basic and acidic residues" evidence="5">
    <location>
        <begin position="418"/>
        <end position="439"/>
    </location>
</feature>
<dbReference type="EMBL" id="LT906439">
    <property type="protein sequence ID" value="SNU86239.1"/>
    <property type="molecule type" value="Genomic_DNA"/>
</dbReference>
<evidence type="ECO:0000259" key="7">
    <source>
        <dbReference type="PROSITE" id="PS50847"/>
    </source>
</evidence>
<evidence type="ECO:0000313" key="9">
    <source>
        <dbReference type="Proteomes" id="UP000215185"/>
    </source>
</evidence>
<evidence type="ECO:0000256" key="6">
    <source>
        <dbReference type="SAM" id="SignalP"/>
    </source>
</evidence>
<evidence type="ECO:0000256" key="3">
    <source>
        <dbReference type="ARBA" id="ARBA00022729"/>
    </source>
</evidence>